<evidence type="ECO:0000313" key="1">
    <source>
        <dbReference type="EMBL" id="PBK94549.1"/>
    </source>
</evidence>
<protein>
    <submittedName>
        <fullName evidence="1">Uncharacterized protein</fullName>
    </submittedName>
</protein>
<keyword evidence="2" id="KW-1185">Reference proteome</keyword>
<accession>A0A2H3DH52</accession>
<proteinExistence type="predicted"/>
<dbReference type="EMBL" id="KZ293654">
    <property type="protein sequence ID" value="PBK94549.1"/>
    <property type="molecule type" value="Genomic_DNA"/>
</dbReference>
<evidence type="ECO:0000313" key="2">
    <source>
        <dbReference type="Proteomes" id="UP000217790"/>
    </source>
</evidence>
<sequence length="165" mass="18948">MRPSRNAEVVQFSAGNLMYVGMVHDSQVRTRNNQKTVLLKATNISGLLNAYATQNAQLQNEGHRPLHDGCLIHDELVTAKDGNERRQYPMEKGILEGPHGIRHEHQSKDSLPENMSEAIHKPRPEKKIHWNAFQDGTTDHNIQENHLGKIQYHRWEGIHPRPECM</sequence>
<gene>
    <name evidence="1" type="ORF">ARMGADRAFT_1029619</name>
</gene>
<name>A0A2H3DH52_ARMGA</name>
<dbReference type="AlphaFoldDB" id="A0A2H3DH52"/>
<dbReference type="Proteomes" id="UP000217790">
    <property type="component" value="Unassembled WGS sequence"/>
</dbReference>
<reference evidence="2" key="1">
    <citation type="journal article" date="2017" name="Nat. Ecol. Evol.">
        <title>Genome expansion and lineage-specific genetic innovations in the forest pathogenic fungi Armillaria.</title>
        <authorList>
            <person name="Sipos G."/>
            <person name="Prasanna A.N."/>
            <person name="Walter M.C."/>
            <person name="O'Connor E."/>
            <person name="Balint B."/>
            <person name="Krizsan K."/>
            <person name="Kiss B."/>
            <person name="Hess J."/>
            <person name="Varga T."/>
            <person name="Slot J."/>
            <person name="Riley R."/>
            <person name="Boka B."/>
            <person name="Rigling D."/>
            <person name="Barry K."/>
            <person name="Lee J."/>
            <person name="Mihaltcheva S."/>
            <person name="LaButti K."/>
            <person name="Lipzen A."/>
            <person name="Waldron R."/>
            <person name="Moloney N.M."/>
            <person name="Sperisen C."/>
            <person name="Kredics L."/>
            <person name="Vagvoelgyi C."/>
            <person name="Patrignani A."/>
            <person name="Fitzpatrick D."/>
            <person name="Nagy I."/>
            <person name="Doyle S."/>
            <person name="Anderson J.B."/>
            <person name="Grigoriev I.V."/>
            <person name="Gueldener U."/>
            <person name="Muensterkoetter M."/>
            <person name="Nagy L.G."/>
        </authorList>
    </citation>
    <scope>NUCLEOTIDE SEQUENCE [LARGE SCALE GENOMIC DNA]</scope>
    <source>
        <strain evidence="2">Ar21-2</strain>
    </source>
</reference>
<dbReference type="InParanoid" id="A0A2H3DH52"/>
<organism evidence="1 2">
    <name type="scientific">Armillaria gallica</name>
    <name type="common">Bulbous honey fungus</name>
    <name type="synonym">Armillaria bulbosa</name>
    <dbReference type="NCBI Taxonomy" id="47427"/>
    <lineage>
        <taxon>Eukaryota</taxon>
        <taxon>Fungi</taxon>
        <taxon>Dikarya</taxon>
        <taxon>Basidiomycota</taxon>
        <taxon>Agaricomycotina</taxon>
        <taxon>Agaricomycetes</taxon>
        <taxon>Agaricomycetidae</taxon>
        <taxon>Agaricales</taxon>
        <taxon>Marasmiineae</taxon>
        <taxon>Physalacriaceae</taxon>
        <taxon>Armillaria</taxon>
    </lineage>
</organism>